<reference evidence="3 4" key="1">
    <citation type="journal article" date="2011" name="Stand. Genomic Sci.">
        <title>Complete genome sequence of Treponema succinifaciens type strain (6091).</title>
        <authorList>
            <person name="Han C."/>
            <person name="Gronow S."/>
            <person name="Teshima H."/>
            <person name="Lapidus A."/>
            <person name="Nolan M."/>
            <person name="Lucas S."/>
            <person name="Hammon N."/>
            <person name="Deshpande S."/>
            <person name="Cheng J.F."/>
            <person name="Zeytun A."/>
            <person name="Tapia R."/>
            <person name="Goodwin L."/>
            <person name="Pitluck S."/>
            <person name="Liolios K."/>
            <person name="Pagani I."/>
            <person name="Ivanova N."/>
            <person name="Mavromatis K."/>
            <person name="Mikhailova N."/>
            <person name="Huntemann M."/>
            <person name="Pati A."/>
            <person name="Chen A."/>
            <person name="Palaniappan K."/>
            <person name="Land M."/>
            <person name="Hauser L."/>
            <person name="Brambilla E.M."/>
            <person name="Rohde M."/>
            <person name="Goker M."/>
            <person name="Woyke T."/>
            <person name="Bristow J."/>
            <person name="Eisen J.A."/>
            <person name="Markowitz V."/>
            <person name="Hugenholtz P."/>
            <person name="Kyrpides N.C."/>
            <person name="Klenk H.P."/>
            <person name="Detter J.C."/>
        </authorList>
    </citation>
    <scope>NUCLEOTIDE SEQUENCE [LARGE SCALE GENOMIC DNA]</scope>
    <source>
        <strain evidence="4">ATCC 33096 / DSM 2489 / 6091</strain>
    </source>
</reference>
<keyword evidence="2" id="KW-1133">Transmembrane helix</keyword>
<dbReference type="KEGG" id="tsu:Tresu_1533"/>
<evidence type="ECO:0000313" key="3">
    <source>
        <dbReference type="EMBL" id="AEB14433.1"/>
    </source>
</evidence>
<dbReference type="STRING" id="869209.Tresu_1533"/>
<accession>F2NSY1</accession>
<dbReference type="AlphaFoldDB" id="F2NSY1"/>
<feature type="transmembrane region" description="Helical" evidence="2">
    <location>
        <begin position="7"/>
        <end position="26"/>
    </location>
</feature>
<feature type="region of interest" description="Disordered" evidence="1">
    <location>
        <begin position="124"/>
        <end position="228"/>
    </location>
</feature>
<evidence type="ECO:0000313" key="4">
    <source>
        <dbReference type="Proteomes" id="UP000006852"/>
    </source>
</evidence>
<keyword evidence="2" id="KW-0472">Membrane</keyword>
<evidence type="ECO:0000256" key="2">
    <source>
        <dbReference type="SAM" id="Phobius"/>
    </source>
</evidence>
<feature type="transmembrane region" description="Helical" evidence="2">
    <location>
        <begin position="32"/>
        <end position="53"/>
    </location>
</feature>
<organism evidence="3 4">
    <name type="scientific">Treponema succinifaciens (strain ATCC 33096 / DSM 2489 / 6091)</name>
    <dbReference type="NCBI Taxonomy" id="869209"/>
    <lineage>
        <taxon>Bacteria</taxon>
        <taxon>Pseudomonadati</taxon>
        <taxon>Spirochaetota</taxon>
        <taxon>Spirochaetia</taxon>
        <taxon>Spirochaetales</taxon>
        <taxon>Treponemataceae</taxon>
        <taxon>Treponema</taxon>
    </lineage>
</organism>
<evidence type="ECO:0000256" key="1">
    <source>
        <dbReference type="SAM" id="MobiDB-lite"/>
    </source>
</evidence>
<feature type="compositionally biased region" description="Acidic residues" evidence="1">
    <location>
        <begin position="193"/>
        <end position="202"/>
    </location>
</feature>
<sequence>MFNLKNVAASAGVGFVLSFLISIISTHRFFVASFRGFVFAVVFALLAFAAGFLNKRFLSVETLLDSKDEAGKKPFSKAGSVVNITIDDENLTEDEAAPNFDVSANKNFFNGGGSVGTASKIEEKAEGVPDADSLPKADSPSVDEPVENSAPAADSSAPEKTEPEIKPVAMAAEKSAQSQEIDALPDIDVFSGESDDDGDVINDSDFAQSDSSEKLPSAPTDGKASVEQDTKTIASAIRTLLKKDEM</sequence>
<keyword evidence="2" id="KW-0812">Transmembrane</keyword>
<dbReference type="EMBL" id="CP002631">
    <property type="protein sequence ID" value="AEB14433.1"/>
    <property type="molecule type" value="Genomic_DNA"/>
</dbReference>
<dbReference type="RefSeq" id="WP_013701715.1">
    <property type="nucleotide sequence ID" value="NC_015385.1"/>
</dbReference>
<keyword evidence="4" id="KW-1185">Reference proteome</keyword>
<dbReference type="Proteomes" id="UP000006852">
    <property type="component" value="Chromosome"/>
</dbReference>
<protein>
    <submittedName>
        <fullName evidence="3">Uncharacterized protein</fullName>
    </submittedName>
</protein>
<dbReference type="GeneID" id="302998693"/>
<dbReference type="eggNOG" id="ENOG5031ZVR">
    <property type="taxonomic scope" value="Bacteria"/>
</dbReference>
<proteinExistence type="predicted"/>
<dbReference type="HOGENOM" id="CLU_1128662_0_0_12"/>
<gene>
    <name evidence="3" type="ordered locus">Tresu_1533</name>
</gene>
<name>F2NSY1_TRES6</name>
<reference evidence="4" key="2">
    <citation type="submission" date="2011-04" db="EMBL/GenBank/DDBJ databases">
        <title>The complete genome of chromosome of Treponema succinifaciens DSM 2489.</title>
        <authorList>
            <person name="Lucas S."/>
            <person name="Copeland A."/>
            <person name="Lapidus A."/>
            <person name="Bruce D."/>
            <person name="Goodwin L."/>
            <person name="Pitluck S."/>
            <person name="Peters L."/>
            <person name="Kyrpides N."/>
            <person name="Mavromatis K."/>
            <person name="Ivanova N."/>
            <person name="Ovchinnikova G."/>
            <person name="Teshima H."/>
            <person name="Detter J.C."/>
            <person name="Tapia R."/>
            <person name="Han C."/>
            <person name="Land M."/>
            <person name="Hauser L."/>
            <person name="Markowitz V."/>
            <person name="Cheng J.-F."/>
            <person name="Hugenholtz P."/>
            <person name="Woyke T."/>
            <person name="Wu D."/>
            <person name="Gronow S."/>
            <person name="Wellnitz S."/>
            <person name="Brambilla E."/>
            <person name="Klenk H.-P."/>
            <person name="Eisen J.A."/>
        </authorList>
    </citation>
    <scope>NUCLEOTIDE SEQUENCE [LARGE SCALE GENOMIC DNA]</scope>
    <source>
        <strain evidence="4">ATCC 33096 / DSM 2489 / 6091</strain>
    </source>
</reference>